<organism evidence="3 4">
    <name type="scientific">Anaeromyxobacter dehalogenans (strain ATCC BAA-258 / DSM 21875 / 2CP-1)</name>
    <dbReference type="NCBI Taxonomy" id="455488"/>
    <lineage>
        <taxon>Bacteria</taxon>
        <taxon>Pseudomonadati</taxon>
        <taxon>Myxococcota</taxon>
        <taxon>Myxococcia</taxon>
        <taxon>Myxococcales</taxon>
        <taxon>Cystobacterineae</taxon>
        <taxon>Anaeromyxobacteraceae</taxon>
        <taxon>Anaeromyxobacter</taxon>
    </lineage>
</organism>
<protein>
    <recommendedName>
        <fullName evidence="2">Transposase IS200-like domain-containing protein</fullName>
    </recommendedName>
</protein>
<feature type="domain" description="Transposase IS200-like" evidence="2">
    <location>
        <begin position="44"/>
        <end position="159"/>
    </location>
</feature>
<dbReference type="InterPro" id="IPR002686">
    <property type="entry name" value="Transposase_17"/>
</dbReference>
<dbReference type="EMBL" id="CP001359">
    <property type="protein sequence ID" value="ACL64319.1"/>
    <property type="molecule type" value="Genomic_DNA"/>
</dbReference>
<dbReference type="SMART" id="SM01321">
    <property type="entry name" value="Y1_Tnp"/>
    <property type="match status" value="1"/>
</dbReference>
<name>B8JEJ3_ANAD2</name>
<dbReference type="Proteomes" id="UP000007089">
    <property type="component" value="Chromosome"/>
</dbReference>
<dbReference type="HOGENOM" id="CLU_1173526_0_0_7"/>
<dbReference type="InterPro" id="IPR036515">
    <property type="entry name" value="Transposase_17_sf"/>
</dbReference>
<keyword evidence="4" id="KW-1185">Reference proteome</keyword>
<dbReference type="KEGG" id="acp:A2cp1_0968"/>
<evidence type="ECO:0000256" key="1">
    <source>
        <dbReference type="SAM" id="MobiDB-lite"/>
    </source>
</evidence>
<dbReference type="RefSeq" id="WP_012632320.1">
    <property type="nucleotide sequence ID" value="NC_011891.1"/>
</dbReference>
<dbReference type="GO" id="GO:0004803">
    <property type="term" value="F:transposase activity"/>
    <property type="evidence" value="ECO:0007669"/>
    <property type="project" value="InterPro"/>
</dbReference>
<feature type="compositionally biased region" description="Basic residues" evidence="1">
    <location>
        <begin position="13"/>
        <end position="38"/>
    </location>
</feature>
<feature type="region of interest" description="Disordered" evidence="1">
    <location>
        <begin position="10"/>
        <end position="42"/>
    </location>
</feature>
<dbReference type="GO" id="GO:0003677">
    <property type="term" value="F:DNA binding"/>
    <property type="evidence" value="ECO:0007669"/>
    <property type="project" value="InterPro"/>
</dbReference>
<dbReference type="GO" id="GO:0006313">
    <property type="term" value="P:DNA transposition"/>
    <property type="evidence" value="ECO:0007669"/>
    <property type="project" value="InterPro"/>
</dbReference>
<sequence length="242" mass="26122">MFTARQLGFRLPAPRRHGGRRPGAGRKPKGARAGVSHHGRPEVTASTPVHVTLRVLPHVWNLRSGRSLRVVEAVLSAIRDRSGFRVVHFSLQGNHLHLLVEADGAGALSAGMQGLTIRLAKGLNGLMARRGRVFADRYHAHVLRTPAEVRNALAYVLLNHRSHRARAGGRAGQGSVDRYSSGACFDGWRDVAGRADAPRVTARPRTWLLATGWRRRGLLSVDDVPAVAARGDPPGSPGCGSR</sequence>
<dbReference type="PANTHER" id="PTHR34322:SF2">
    <property type="entry name" value="TRANSPOSASE IS200-LIKE DOMAIN-CONTAINING PROTEIN"/>
    <property type="match status" value="1"/>
</dbReference>
<evidence type="ECO:0000259" key="2">
    <source>
        <dbReference type="SMART" id="SM01321"/>
    </source>
</evidence>
<dbReference type="SUPFAM" id="SSF143422">
    <property type="entry name" value="Transposase IS200-like"/>
    <property type="match status" value="1"/>
</dbReference>
<evidence type="ECO:0000313" key="4">
    <source>
        <dbReference type="Proteomes" id="UP000007089"/>
    </source>
</evidence>
<dbReference type="Gene3D" id="3.30.70.1290">
    <property type="entry name" value="Transposase IS200-like"/>
    <property type="match status" value="1"/>
</dbReference>
<evidence type="ECO:0000313" key="3">
    <source>
        <dbReference type="EMBL" id="ACL64319.1"/>
    </source>
</evidence>
<dbReference type="PANTHER" id="PTHR34322">
    <property type="entry name" value="TRANSPOSASE, Y1_TNP DOMAIN-CONTAINING"/>
    <property type="match status" value="1"/>
</dbReference>
<gene>
    <name evidence="3" type="ordered locus">A2cp1_0968</name>
</gene>
<dbReference type="AlphaFoldDB" id="B8JEJ3"/>
<reference evidence="3" key="1">
    <citation type="submission" date="2009-01" db="EMBL/GenBank/DDBJ databases">
        <title>Complete sequence of Anaeromyxobacter dehalogenans 2CP-1.</title>
        <authorList>
            <consortium name="US DOE Joint Genome Institute"/>
            <person name="Lucas S."/>
            <person name="Copeland A."/>
            <person name="Lapidus A."/>
            <person name="Glavina del Rio T."/>
            <person name="Dalin E."/>
            <person name="Tice H."/>
            <person name="Bruce D."/>
            <person name="Goodwin L."/>
            <person name="Pitluck S."/>
            <person name="Saunders E."/>
            <person name="Brettin T."/>
            <person name="Detter J.C."/>
            <person name="Han C."/>
            <person name="Larimer F."/>
            <person name="Land M."/>
            <person name="Hauser L."/>
            <person name="Kyrpides N."/>
            <person name="Ovchinnikova G."/>
            <person name="Beliaev A.S."/>
            <person name="Richardson P."/>
        </authorList>
    </citation>
    <scope>NUCLEOTIDE SEQUENCE</scope>
    <source>
        <strain evidence="3">2CP-1</strain>
    </source>
</reference>
<accession>B8JEJ3</accession>
<proteinExistence type="predicted"/>